<comment type="caution">
    <text evidence="3">The sequence shown here is derived from an EMBL/GenBank/DDBJ whole genome shotgun (WGS) entry which is preliminary data.</text>
</comment>
<evidence type="ECO:0000313" key="4">
    <source>
        <dbReference type="Proteomes" id="UP000091857"/>
    </source>
</evidence>
<dbReference type="Proteomes" id="UP000091857">
    <property type="component" value="Chromosome 2"/>
</dbReference>
<feature type="compositionally biased region" description="Basic residues" evidence="1">
    <location>
        <begin position="258"/>
        <end position="267"/>
    </location>
</feature>
<dbReference type="Gene3D" id="1.20.5.170">
    <property type="match status" value="1"/>
</dbReference>
<dbReference type="EMBL" id="CM004388">
    <property type="protein sequence ID" value="OAY57268.1"/>
    <property type="molecule type" value="Genomic_DNA"/>
</dbReference>
<dbReference type="AlphaFoldDB" id="A0A2C9WC07"/>
<dbReference type="InterPro" id="IPR046347">
    <property type="entry name" value="bZIP_sf"/>
</dbReference>
<organism evidence="3 4">
    <name type="scientific">Manihot esculenta</name>
    <name type="common">Cassava</name>
    <name type="synonym">Jatropha manihot</name>
    <dbReference type="NCBI Taxonomy" id="3983"/>
    <lineage>
        <taxon>Eukaryota</taxon>
        <taxon>Viridiplantae</taxon>
        <taxon>Streptophyta</taxon>
        <taxon>Embryophyta</taxon>
        <taxon>Tracheophyta</taxon>
        <taxon>Spermatophyta</taxon>
        <taxon>Magnoliopsida</taxon>
        <taxon>eudicotyledons</taxon>
        <taxon>Gunneridae</taxon>
        <taxon>Pentapetalae</taxon>
        <taxon>rosids</taxon>
        <taxon>fabids</taxon>
        <taxon>Malpighiales</taxon>
        <taxon>Euphorbiaceae</taxon>
        <taxon>Crotonoideae</taxon>
        <taxon>Manihoteae</taxon>
        <taxon>Manihot</taxon>
    </lineage>
</organism>
<feature type="domain" description="BZIP" evidence="2">
    <location>
        <begin position="157"/>
        <end position="216"/>
    </location>
</feature>
<feature type="region of interest" description="Disordered" evidence="1">
    <location>
        <begin position="253"/>
        <end position="272"/>
    </location>
</feature>
<proteinExistence type="predicted"/>
<evidence type="ECO:0000256" key="1">
    <source>
        <dbReference type="SAM" id="MobiDB-lite"/>
    </source>
</evidence>
<dbReference type="STRING" id="3983.A0A2C9WC07"/>
<evidence type="ECO:0000259" key="2">
    <source>
        <dbReference type="SMART" id="SM00338"/>
    </source>
</evidence>
<dbReference type="InterPro" id="IPR004827">
    <property type="entry name" value="bZIP"/>
</dbReference>
<dbReference type="PANTHER" id="PTHR46835:SF2">
    <property type="entry name" value="BZIP TRANSCRIPTION FACTOR"/>
    <property type="match status" value="1"/>
</dbReference>
<dbReference type="OrthoDB" id="1878267at2759"/>
<reference evidence="4" key="1">
    <citation type="journal article" date="2016" name="Nat. Biotechnol.">
        <title>Sequencing wild and cultivated cassava and related species reveals extensive interspecific hybridization and genetic diversity.</title>
        <authorList>
            <person name="Bredeson J.V."/>
            <person name="Lyons J.B."/>
            <person name="Prochnik S.E."/>
            <person name="Wu G.A."/>
            <person name="Ha C.M."/>
            <person name="Edsinger-Gonzales E."/>
            <person name="Grimwood J."/>
            <person name="Schmutz J."/>
            <person name="Rabbi I.Y."/>
            <person name="Egesi C."/>
            <person name="Nauluvula P."/>
            <person name="Lebot V."/>
            <person name="Ndunguru J."/>
            <person name="Mkamilo G."/>
            <person name="Bart R.S."/>
            <person name="Setter T.L."/>
            <person name="Gleadow R.M."/>
            <person name="Kulakow P."/>
            <person name="Ferguson M.E."/>
            <person name="Rounsley S."/>
            <person name="Rokhsar D.S."/>
        </authorList>
    </citation>
    <scope>NUCLEOTIDE SEQUENCE [LARGE SCALE GENOMIC DNA]</scope>
    <source>
        <strain evidence="4">cv. AM560-2</strain>
    </source>
</reference>
<feature type="compositionally biased region" description="Polar residues" evidence="1">
    <location>
        <begin position="140"/>
        <end position="157"/>
    </location>
</feature>
<name>A0A2C9WC07_MANES</name>
<dbReference type="PANTHER" id="PTHR46835">
    <property type="entry name" value="BASIC-LEUCINE ZIPPER (BZIP) TRANSCRIPTION FACTOR FAMILY PROTEIN-RELATED"/>
    <property type="match status" value="1"/>
</dbReference>
<dbReference type="Gramene" id="Manes.02G083200.2.v8.1">
    <property type="protein sequence ID" value="Manes.02G083200.2.v8.1.CDS"/>
    <property type="gene ID" value="Manes.02G083200.v8.1"/>
</dbReference>
<accession>A0A2C9WC07</accession>
<dbReference type="GO" id="GO:0003700">
    <property type="term" value="F:DNA-binding transcription factor activity"/>
    <property type="evidence" value="ECO:0007669"/>
    <property type="project" value="InterPro"/>
</dbReference>
<keyword evidence="4" id="KW-1185">Reference proteome</keyword>
<dbReference type="SMART" id="SM00338">
    <property type="entry name" value="BRLZ"/>
    <property type="match status" value="1"/>
</dbReference>
<evidence type="ECO:0000313" key="3">
    <source>
        <dbReference type="EMBL" id="OAY57268.1"/>
    </source>
</evidence>
<dbReference type="InterPro" id="IPR044797">
    <property type="entry name" value="At4g06598-like"/>
</dbReference>
<sequence>MEISSGSSVISKKYPMLPPRSPFQVIVSPHSDFISSSITNSKTSTKVVGEVLHYRASSDGYLLEQPSWLDDLLDEPDSPLCIAHHRSSSDSDALLGSPLTFETGFECLLPLSGDTTVDQICKSSFPQKSGRNVPPKAMKNQESSNVSDSSIAATASKTDSRRSKQQSARSARLRKLQYIAELERSVQILQAEGTEFTAAIHYLDQQVLMLNMENRALKQRLDSLSQEQLLKYLEQDMLEREIARLQVLHCQQQQQNQKQKRPAHRQSKSREVELQFANLCT</sequence>
<dbReference type="SMR" id="A0A2C9WC07"/>
<protein>
    <recommendedName>
        <fullName evidence="2">BZIP domain-containing protein</fullName>
    </recommendedName>
</protein>
<dbReference type="SUPFAM" id="SSF57959">
    <property type="entry name" value="Leucine zipper domain"/>
    <property type="match status" value="1"/>
</dbReference>
<feature type="region of interest" description="Disordered" evidence="1">
    <location>
        <begin position="122"/>
        <end position="168"/>
    </location>
</feature>
<dbReference type="OMA" id="NETENQC"/>
<gene>
    <name evidence="3" type="ORF">MANES_02G083200v8</name>
</gene>
<dbReference type="Gramene" id="Manes.02G083200.1.v8.1">
    <property type="protein sequence ID" value="Manes.02G083200.1.v8.1.CDS"/>
    <property type="gene ID" value="Manes.02G083200.v8.1"/>
</dbReference>